<evidence type="ECO:0000256" key="8">
    <source>
        <dbReference type="ARBA" id="ARBA00023155"/>
    </source>
</evidence>
<feature type="domain" description="Homeobox" evidence="18">
    <location>
        <begin position="126"/>
        <end position="186"/>
    </location>
</feature>
<evidence type="ECO:0000256" key="1">
    <source>
        <dbReference type="ARBA" id="ARBA00004123"/>
    </source>
</evidence>
<evidence type="ECO:0000256" key="10">
    <source>
        <dbReference type="ARBA" id="ARBA00023242"/>
    </source>
</evidence>
<evidence type="ECO:0000256" key="2">
    <source>
        <dbReference type="ARBA" id="ARBA00004514"/>
    </source>
</evidence>
<dbReference type="GO" id="GO:0000981">
    <property type="term" value="F:DNA-binding transcription factor activity, RNA polymerase II-specific"/>
    <property type="evidence" value="ECO:0007669"/>
    <property type="project" value="InterPro"/>
</dbReference>
<dbReference type="Gene3D" id="2.30.30.100">
    <property type="match status" value="1"/>
</dbReference>
<keyword evidence="7 15" id="KW-0238">DNA-binding</keyword>
<feature type="compositionally biased region" description="Gly residues" evidence="17">
    <location>
        <begin position="451"/>
        <end position="464"/>
    </location>
</feature>
<dbReference type="InterPro" id="IPR017970">
    <property type="entry name" value="Homeobox_CS"/>
</dbReference>
<evidence type="ECO:0000256" key="12">
    <source>
        <dbReference type="ARBA" id="ARBA00033126"/>
    </source>
</evidence>
<dbReference type="Pfam" id="PF04190">
    <property type="entry name" value="GET4"/>
    <property type="match status" value="1"/>
</dbReference>
<dbReference type="GO" id="GO:0003723">
    <property type="term" value="F:RNA binding"/>
    <property type="evidence" value="ECO:0007669"/>
    <property type="project" value="InterPro"/>
</dbReference>
<dbReference type="InterPro" id="IPR007317">
    <property type="entry name" value="GET4"/>
</dbReference>
<dbReference type="GO" id="GO:0000387">
    <property type="term" value="P:spliceosomal snRNP assembly"/>
    <property type="evidence" value="ECO:0007669"/>
    <property type="project" value="InterPro"/>
</dbReference>
<feature type="domain" description="Sm" evidence="19">
    <location>
        <begin position="362"/>
        <end position="434"/>
    </location>
</feature>
<keyword evidence="10 15" id="KW-0539">Nucleus</keyword>
<dbReference type="GO" id="GO:0000978">
    <property type="term" value="F:RNA polymerase II cis-regulatory region sequence-specific DNA binding"/>
    <property type="evidence" value="ECO:0007669"/>
    <property type="project" value="TreeGrafter"/>
</dbReference>
<dbReference type="FunFam" id="2.30.30.100:FF:000002">
    <property type="entry name" value="Small nuclear ribonucleoprotein Sm D3"/>
    <property type="match status" value="1"/>
</dbReference>
<keyword evidence="20" id="KW-1185">Reference proteome</keyword>
<feature type="region of interest" description="Disordered" evidence="17">
    <location>
        <begin position="299"/>
        <end position="331"/>
    </location>
</feature>
<evidence type="ECO:0000259" key="19">
    <source>
        <dbReference type="PROSITE" id="PS52002"/>
    </source>
</evidence>
<feature type="region of interest" description="Disordered" evidence="17">
    <location>
        <begin position="448"/>
        <end position="495"/>
    </location>
</feature>
<dbReference type="Gene3D" id="1.25.40.10">
    <property type="entry name" value="Tetratricopeptide repeat domain"/>
    <property type="match status" value="1"/>
</dbReference>
<dbReference type="WBParaSite" id="Gr19_v10_g15655.t1">
    <property type="protein sequence ID" value="Gr19_v10_g15655.t1"/>
    <property type="gene ID" value="Gr19_v10_g15655"/>
</dbReference>
<dbReference type="InterPro" id="IPR009057">
    <property type="entry name" value="Homeodomain-like_sf"/>
</dbReference>
<dbReference type="Pfam" id="PF00046">
    <property type="entry name" value="Homeodomain"/>
    <property type="match status" value="1"/>
</dbReference>
<evidence type="ECO:0000256" key="15">
    <source>
        <dbReference type="PROSITE-ProRule" id="PRU00108"/>
    </source>
</evidence>
<comment type="similarity">
    <text evidence="3">Belongs to the snRNP core protein family.</text>
</comment>
<evidence type="ECO:0000256" key="9">
    <source>
        <dbReference type="ARBA" id="ARBA00023187"/>
    </source>
</evidence>
<feature type="compositionally biased region" description="Gly residues" evidence="17">
    <location>
        <begin position="320"/>
        <end position="330"/>
    </location>
</feature>
<dbReference type="InterPro" id="IPR047575">
    <property type="entry name" value="Sm"/>
</dbReference>
<evidence type="ECO:0000256" key="16">
    <source>
        <dbReference type="RuleBase" id="RU000682"/>
    </source>
</evidence>
<dbReference type="SUPFAM" id="SSF46689">
    <property type="entry name" value="Homeodomain-like"/>
    <property type="match status" value="1"/>
</dbReference>
<evidence type="ECO:0000256" key="7">
    <source>
        <dbReference type="ARBA" id="ARBA00023125"/>
    </source>
</evidence>
<dbReference type="PANTHER" id="PTHR46294:SF4">
    <property type="entry name" value="SEGMENTATION PROTEIN EVEN-SKIPPED"/>
    <property type="match status" value="1"/>
</dbReference>
<dbReference type="Pfam" id="PF01423">
    <property type="entry name" value="LSM"/>
    <property type="match status" value="1"/>
</dbReference>
<dbReference type="InterPro" id="IPR001163">
    <property type="entry name" value="Sm_dom_euk/arc"/>
</dbReference>
<evidence type="ECO:0000313" key="21">
    <source>
        <dbReference type="WBParaSite" id="Gr19_v10_g15655.t1"/>
    </source>
</evidence>
<evidence type="ECO:0000256" key="6">
    <source>
        <dbReference type="ARBA" id="ARBA00022664"/>
    </source>
</evidence>
<dbReference type="GO" id="GO:0045048">
    <property type="term" value="P:protein insertion into ER membrane"/>
    <property type="evidence" value="ECO:0007669"/>
    <property type="project" value="InterPro"/>
</dbReference>
<feature type="compositionally biased region" description="Polar residues" evidence="17">
    <location>
        <begin position="74"/>
        <end position="87"/>
    </location>
</feature>
<dbReference type="CDD" id="cd00086">
    <property type="entry name" value="homeodomain"/>
    <property type="match status" value="1"/>
</dbReference>
<feature type="compositionally biased region" description="Polar residues" evidence="17">
    <location>
        <begin position="96"/>
        <end position="110"/>
    </location>
</feature>
<dbReference type="SMART" id="SM00389">
    <property type="entry name" value="HOX"/>
    <property type="match status" value="1"/>
</dbReference>
<comment type="similarity">
    <text evidence="13">Belongs to the even-skipped homeobox family.</text>
</comment>
<dbReference type="InterPro" id="IPR010920">
    <property type="entry name" value="LSM_dom_sf"/>
</dbReference>
<accession>A0A914HAU1</accession>
<feature type="region of interest" description="Disordered" evidence="17">
    <location>
        <begin position="670"/>
        <end position="705"/>
    </location>
</feature>
<evidence type="ECO:0000256" key="14">
    <source>
        <dbReference type="ARBA" id="ARBA00058057"/>
    </source>
</evidence>
<evidence type="ECO:0000256" key="4">
    <source>
        <dbReference type="ARBA" id="ARBA00020160"/>
    </source>
</evidence>
<feature type="DNA-binding region" description="Homeobox" evidence="15">
    <location>
        <begin position="128"/>
        <end position="187"/>
    </location>
</feature>
<feature type="compositionally biased region" description="Basic and acidic residues" evidence="17">
    <location>
        <begin position="299"/>
        <end position="319"/>
    </location>
</feature>
<feature type="compositionally biased region" description="Gly residues" evidence="17">
    <location>
        <begin position="473"/>
        <end position="494"/>
    </location>
</feature>
<feature type="compositionally biased region" description="Basic and acidic residues" evidence="17">
    <location>
        <begin position="687"/>
        <end position="705"/>
    </location>
</feature>
<evidence type="ECO:0000259" key="18">
    <source>
        <dbReference type="PROSITE" id="PS50071"/>
    </source>
</evidence>
<dbReference type="SMART" id="SM00651">
    <property type="entry name" value="Sm"/>
    <property type="match status" value="1"/>
</dbReference>
<comment type="function">
    <text evidence="14">Plays a role in pre-mRNA splicing as a core component of the spliceosomal U1, U2, U4 and U5 small nuclear ribonucleoproteins (snRNPs), the building blocks of the spliceosome.</text>
</comment>
<dbReference type="Gene3D" id="1.10.10.60">
    <property type="entry name" value="Homeodomain-like"/>
    <property type="match status" value="1"/>
</dbReference>
<dbReference type="CDD" id="cd01721">
    <property type="entry name" value="Sm_D3"/>
    <property type="match status" value="1"/>
</dbReference>
<proteinExistence type="inferred from homology"/>
<protein>
    <recommendedName>
        <fullName evidence="4">Small nuclear ribonucleoprotein Sm D3</fullName>
    </recommendedName>
    <alternativeName>
        <fullName evidence="12">snRNP core protein D3</fullName>
    </alternativeName>
</protein>
<organism evidence="20 21">
    <name type="scientific">Globodera rostochiensis</name>
    <name type="common">Golden nematode worm</name>
    <name type="synonym">Heterodera rostochiensis</name>
    <dbReference type="NCBI Taxonomy" id="31243"/>
    <lineage>
        <taxon>Eukaryota</taxon>
        <taxon>Metazoa</taxon>
        <taxon>Ecdysozoa</taxon>
        <taxon>Nematoda</taxon>
        <taxon>Chromadorea</taxon>
        <taxon>Rhabditida</taxon>
        <taxon>Tylenchina</taxon>
        <taxon>Tylenchomorpha</taxon>
        <taxon>Tylenchoidea</taxon>
        <taxon>Heteroderidae</taxon>
        <taxon>Heteroderinae</taxon>
        <taxon>Globodera</taxon>
    </lineage>
</organism>
<keyword evidence="11" id="KW-0687">Ribonucleoprotein</keyword>
<dbReference type="PROSITE" id="PS52002">
    <property type="entry name" value="SM"/>
    <property type="match status" value="1"/>
</dbReference>
<dbReference type="PROSITE" id="PS00027">
    <property type="entry name" value="HOMEOBOX_1"/>
    <property type="match status" value="1"/>
</dbReference>
<dbReference type="AlphaFoldDB" id="A0A914HAU1"/>
<feature type="region of interest" description="Disordered" evidence="17">
    <location>
        <begin position="74"/>
        <end position="122"/>
    </location>
</feature>
<comment type="subcellular location">
    <subcellularLocation>
        <location evidence="2">Cytoplasm</location>
        <location evidence="2">Cytosol</location>
    </subcellularLocation>
    <subcellularLocation>
        <location evidence="1 15 16">Nucleus</location>
    </subcellularLocation>
</comment>
<dbReference type="GO" id="GO:0005681">
    <property type="term" value="C:spliceosomal complex"/>
    <property type="evidence" value="ECO:0007669"/>
    <property type="project" value="InterPro"/>
</dbReference>
<dbReference type="PANTHER" id="PTHR46294">
    <property type="entry name" value="SEGMENTATION PROTEIN EVEN-SKIPPED"/>
    <property type="match status" value="1"/>
</dbReference>
<dbReference type="SUPFAM" id="SSF50182">
    <property type="entry name" value="Sm-like ribonucleoproteins"/>
    <property type="match status" value="1"/>
</dbReference>
<keyword evidence="8 15" id="KW-0371">Homeobox</keyword>
<evidence type="ECO:0000313" key="20">
    <source>
        <dbReference type="Proteomes" id="UP000887572"/>
    </source>
</evidence>
<dbReference type="Proteomes" id="UP000887572">
    <property type="component" value="Unplaced"/>
</dbReference>
<keyword evidence="9" id="KW-0508">mRNA splicing</keyword>
<evidence type="ECO:0000256" key="17">
    <source>
        <dbReference type="SAM" id="MobiDB-lite"/>
    </source>
</evidence>
<evidence type="ECO:0000256" key="5">
    <source>
        <dbReference type="ARBA" id="ARBA00022473"/>
    </source>
</evidence>
<dbReference type="InterPro" id="IPR034099">
    <property type="entry name" value="SmD3"/>
</dbReference>
<evidence type="ECO:0000256" key="11">
    <source>
        <dbReference type="ARBA" id="ARBA00023274"/>
    </source>
</evidence>
<dbReference type="GO" id="GO:0005829">
    <property type="term" value="C:cytosol"/>
    <property type="evidence" value="ECO:0007669"/>
    <property type="project" value="UniProtKB-SubCell"/>
</dbReference>
<evidence type="ECO:0000256" key="13">
    <source>
        <dbReference type="ARBA" id="ARBA00038449"/>
    </source>
</evidence>
<dbReference type="PROSITE" id="PS50071">
    <property type="entry name" value="HOMEOBOX_2"/>
    <property type="match status" value="1"/>
</dbReference>
<keyword evidence="5" id="KW-0217">Developmental protein</keyword>
<dbReference type="InterPro" id="IPR001356">
    <property type="entry name" value="HD"/>
</dbReference>
<sequence length="705" mass="77850">MSLGYHSRAVHQQSPMPNAFSSIESLLFIDSTNRHHPVPDATQQQQHFEQHRLQQFEAKSDAVEAMASNWMETEQNGLQKISQQPSRLQKAHNHEQYQSAESSCSTSIGPSRTIGPTIMMGNADSSSMRRYRTAFTREQIKVLEREFCRENYVSKVRRGELSAELQLPEGTIKVWFQNRRMKQKRQSLTAMGLGWPQLEQLLHLHHQPSLMLPAECPQGMTVPFPSIGLQQQLLAELWRKSALLQQRLVCHGGTAAEQQQQQLQGGHNGGWDTPRQPATDDGCLPPLINLSQVAAEVEKTSAVDESKANRTAGGEERGGLTDGTRGGGEGQAECPDRLAFAYWLSLNRVIAGRRNKMTAIGVPIKILHEAEGHIVSLETTIGEVYRGKLNEAEDNMNCQMSDVTVTLRDGRTQTLDNVFIRGSQIRFLVLPDMLKNAPMFKNIGRAQRGAQGMGQGGTGGGAPRGRGSAFRGTRGGSRGSRGGGFGGRGGGRGGVESVTSMNKVAKLQSRLNAALASKQFYEAHQILRTVHARLSAEQKFVELLEQLHSTVLIFCEAREYTSAIDLAELYVDTLKASGATLDASNVDNLLTIFSQLPAKLNSDSPSSDRRTSFLNKTLDWSIKSSQARPELLRACAFLHQKFADVYSDEGEEEQAERYARAADYLLSEVDRLLSPPAPDDEAESSENLERDGGDEHRMDSEIDLD</sequence>
<reference evidence="21" key="1">
    <citation type="submission" date="2022-11" db="UniProtKB">
        <authorList>
            <consortium name="WormBaseParasite"/>
        </authorList>
    </citation>
    <scope>IDENTIFICATION</scope>
</reference>
<evidence type="ECO:0000256" key="3">
    <source>
        <dbReference type="ARBA" id="ARBA00008146"/>
    </source>
</evidence>
<name>A0A914HAU1_GLORO</name>
<dbReference type="InterPro" id="IPR052002">
    <property type="entry name" value="Even-skipped_HD"/>
</dbReference>
<dbReference type="InterPro" id="IPR011990">
    <property type="entry name" value="TPR-like_helical_dom_sf"/>
</dbReference>
<keyword evidence="6" id="KW-0507">mRNA processing</keyword>